<dbReference type="Proteomes" id="UP000499080">
    <property type="component" value="Unassembled WGS sequence"/>
</dbReference>
<protein>
    <submittedName>
        <fullName evidence="1">Uncharacterized protein</fullName>
    </submittedName>
</protein>
<reference evidence="1 2" key="1">
    <citation type="journal article" date="2019" name="Sci. Rep.">
        <title>Orb-weaving spider Araneus ventricosus genome elucidates the spidroin gene catalogue.</title>
        <authorList>
            <person name="Kono N."/>
            <person name="Nakamura H."/>
            <person name="Ohtoshi R."/>
            <person name="Moran D.A.P."/>
            <person name="Shinohara A."/>
            <person name="Yoshida Y."/>
            <person name="Fujiwara M."/>
            <person name="Mori M."/>
            <person name="Tomita M."/>
            <person name="Arakawa K."/>
        </authorList>
    </citation>
    <scope>NUCLEOTIDE SEQUENCE [LARGE SCALE GENOMIC DNA]</scope>
</reference>
<keyword evidence="2" id="KW-1185">Reference proteome</keyword>
<accession>A0A4Y2FCN3</accession>
<evidence type="ECO:0000313" key="1">
    <source>
        <dbReference type="EMBL" id="GBM38226.1"/>
    </source>
</evidence>
<organism evidence="1 2">
    <name type="scientific">Araneus ventricosus</name>
    <name type="common">Orbweaver spider</name>
    <name type="synonym">Epeira ventricosa</name>
    <dbReference type="NCBI Taxonomy" id="182803"/>
    <lineage>
        <taxon>Eukaryota</taxon>
        <taxon>Metazoa</taxon>
        <taxon>Ecdysozoa</taxon>
        <taxon>Arthropoda</taxon>
        <taxon>Chelicerata</taxon>
        <taxon>Arachnida</taxon>
        <taxon>Araneae</taxon>
        <taxon>Araneomorphae</taxon>
        <taxon>Entelegynae</taxon>
        <taxon>Araneoidea</taxon>
        <taxon>Araneidae</taxon>
        <taxon>Araneus</taxon>
    </lineage>
</organism>
<name>A0A4Y2FCN3_ARAVE</name>
<proteinExistence type="predicted"/>
<gene>
    <name evidence="1" type="ORF">AVEN_8286_1</name>
</gene>
<dbReference type="AlphaFoldDB" id="A0A4Y2FCN3"/>
<evidence type="ECO:0000313" key="2">
    <source>
        <dbReference type="Proteomes" id="UP000499080"/>
    </source>
</evidence>
<sequence length="97" mass="11123">MHLSRRRALVLPFSLFPGHERVPRTCRFESEEKASRPGMTGRQWTVHSYAPTNLPSRGCGGRFTTFAIVVVHRFANASTFVLPSLKAFLWPLRVYYV</sequence>
<comment type="caution">
    <text evidence="1">The sequence shown here is derived from an EMBL/GenBank/DDBJ whole genome shotgun (WGS) entry which is preliminary data.</text>
</comment>
<dbReference type="EMBL" id="BGPR01000862">
    <property type="protein sequence ID" value="GBM38226.1"/>
    <property type="molecule type" value="Genomic_DNA"/>
</dbReference>